<organism evidence="9 10">
    <name type="scientific">Candidatus Dojkabacteria bacterium</name>
    <dbReference type="NCBI Taxonomy" id="2099670"/>
    <lineage>
        <taxon>Bacteria</taxon>
        <taxon>Candidatus Dojkabacteria</taxon>
    </lineage>
</organism>
<name>A0A955I2X6_9BACT</name>
<keyword evidence="3 8" id="KW-0812">Transmembrane</keyword>
<protein>
    <submittedName>
        <fullName evidence="9">Murein biosynthesis integral membrane protein MurJ</fullName>
    </submittedName>
</protein>
<reference evidence="9" key="1">
    <citation type="submission" date="2020-04" db="EMBL/GenBank/DDBJ databases">
        <authorList>
            <person name="Zhang T."/>
        </authorList>
    </citation>
    <scope>NUCLEOTIDE SEQUENCE</scope>
    <source>
        <strain evidence="9">HKST-UBA17</strain>
    </source>
</reference>
<feature type="transmembrane region" description="Helical" evidence="8">
    <location>
        <begin position="206"/>
        <end position="226"/>
    </location>
</feature>
<evidence type="ECO:0000256" key="1">
    <source>
        <dbReference type="ARBA" id="ARBA00004651"/>
    </source>
</evidence>
<evidence type="ECO:0000256" key="7">
    <source>
        <dbReference type="ARBA" id="ARBA00023136"/>
    </source>
</evidence>
<evidence type="ECO:0000256" key="5">
    <source>
        <dbReference type="ARBA" id="ARBA00022984"/>
    </source>
</evidence>
<dbReference type="Pfam" id="PF03023">
    <property type="entry name" value="MurJ"/>
    <property type="match status" value="1"/>
</dbReference>
<dbReference type="GO" id="GO:0034204">
    <property type="term" value="P:lipid translocation"/>
    <property type="evidence" value="ECO:0007669"/>
    <property type="project" value="TreeGrafter"/>
</dbReference>
<dbReference type="AlphaFoldDB" id="A0A955I2X6"/>
<dbReference type="GO" id="GO:0005886">
    <property type="term" value="C:plasma membrane"/>
    <property type="evidence" value="ECO:0007669"/>
    <property type="project" value="UniProtKB-SubCell"/>
</dbReference>
<evidence type="ECO:0000256" key="3">
    <source>
        <dbReference type="ARBA" id="ARBA00022692"/>
    </source>
</evidence>
<feature type="transmembrane region" description="Helical" evidence="8">
    <location>
        <begin position="12"/>
        <end position="35"/>
    </location>
</feature>
<dbReference type="Proteomes" id="UP000741282">
    <property type="component" value="Unassembled WGS sequence"/>
</dbReference>
<comment type="caution">
    <text evidence="9">The sequence shown here is derived from an EMBL/GenBank/DDBJ whole genome shotgun (WGS) entry which is preliminary data.</text>
</comment>
<proteinExistence type="predicted"/>
<dbReference type="GO" id="GO:0015648">
    <property type="term" value="F:lipid-linked peptidoglycan transporter activity"/>
    <property type="evidence" value="ECO:0007669"/>
    <property type="project" value="TreeGrafter"/>
</dbReference>
<keyword evidence="4" id="KW-0133">Cell shape</keyword>
<dbReference type="PRINTS" id="PR01806">
    <property type="entry name" value="VIRFACTRMVIN"/>
</dbReference>
<evidence type="ECO:0000256" key="4">
    <source>
        <dbReference type="ARBA" id="ARBA00022960"/>
    </source>
</evidence>
<keyword evidence="7 8" id="KW-0472">Membrane</keyword>
<gene>
    <name evidence="9" type="ORF">KC685_02820</name>
</gene>
<dbReference type="EMBL" id="JAGQLN010000008">
    <property type="protein sequence ID" value="MCA9376827.1"/>
    <property type="molecule type" value="Genomic_DNA"/>
</dbReference>
<feature type="transmembrane region" description="Helical" evidence="8">
    <location>
        <begin position="47"/>
        <end position="75"/>
    </location>
</feature>
<dbReference type="GO" id="GO:0009252">
    <property type="term" value="P:peptidoglycan biosynthetic process"/>
    <property type="evidence" value="ECO:0007669"/>
    <property type="project" value="UniProtKB-KW"/>
</dbReference>
<feature type="transmembrane region" description="Helical" evidence="8">
    <location>
        <begin position="336"/>
        <end position="358"/>
    </location>
</feature>
<keyword evidence="2" id="KW-1003">Cell membrane</keyword>
<feature type="transmembrane region" description="Helical" evidence="8">
    <location>
        <begin position="519"/>
        <end position="541"/>
    </location>
</feature>
<feature type="transmembrane region" description="Helical" evidence="8">
    <location>
        <begin position="95"/>
        <end position="121"/>
    </location>
</feature>
<sequence>MSILKRIFKLKDTVAVIAGILFVTKLLGFVKFRLIAGYFGASKELDIFWAAFLIPDTLFNILIAGSVNAAIIPVFSDVLYKDGEKRLVKLMSATIFAMSIIFVLLSVLIFIFFLFVSGFLVDSGYIHSTLSLTSTLNSTDIDLLTQLMRIMLLSPILLGISSVVTAFLQVHKRFFITTLAPLLYNLGMIIGTWVMVGGMNAKVPGLAWSVVIGSALHLIVQLPITYQFIRIHLRIRDIGNINGQAKFYTKEILHIFRLAIPRIIAYVGEQINVIINTIISFSLTEGALSAYRFAISLHLFPVHIFAGAFAQVSLPQFAEDYAKNDMQAFKNSFNKALTKMMFVVLPSVAILVILRLPIVRLAYGTGKFDWWDTVVTSWALALLGLAIIGQSVVALTLRALYAVHETRLPLVATIITVIVNIAGSYYFTNFFSHYQDWRPIISQVTSQLAEGISAGGIDPFLQSAGSLWGDLGKWFTTRNVYDASVGGLSLSLSVAFFIEMVLNLYFLSRKVKIVCWDTLIAPITKMTLNTLVMSGFMYFVFRLTDFSLDTTRTIYLAMVLFVTSFVGGVVYVLMSFTTNVKEVELIADKGSKLLQRIPYFSKKR</sequence>
<dbReference type="InterPro" id="IPR004268">
    <property type="entry name" value="MurJ"/>
</dbReference>
<dbReference type="PANTHER" id="PTHR47019">
    <property type="entry name" value="LIPID II FLIPPASE MURJ"/>
    <property type="match status" value="1"/>
</dbReference>
<evidence type="ECO:0000313" key="10">
    <source>
        <dbReference type="Proteomes" id="UP000741282"/>
    </source>
</evidence>
<accession>A0A955I2X6</accession>
<feature type="transmembrane region" description="Helical" evidence="8">
    <location>
        <begin position="553"/>
        <end position="574"/>
    </location>
</feature>
<keyword evidence="5" id="KW-0573">Peptidoglycan synthesis</keyword>
<dbReference type="CDD" id="cd13123">
    <property type="entry name" value="MATE_MurJ_like"/>
    <property type="match status" value="1"/>
</dbReference>
<comment type="subcellular location">
    <subcellularLocation>
        <location evidence="1">Cell membrane</location>
        <topology evidence="1">Multi-pass membrane protein</topology>
    </subcellularLocation>
</comment>
<dbReference type="PANTHER" id="PTHR47019:SF1">
    <property type="entry name" value="LIPID II FLIPPASE MURJ"/>
    <property type="match status" value="1"/>
</dbReference>
<feature type="transmembrane region" description="Helical" evidence="8">
    <location>
        <begin position="378"/>
        <end position="401"/>
    </location>
</feature>
<evidence type="ECO:0000313" key="9">
    <source>
        <dbReference type="EMBL" id="MCA9376827.1"/>
    </source>
</evidence>
<dbReference type="InterPro" id="IPR051050">
    <property type="entry name" value="Lipid_II_flippase_MurJ/MviN"/>
</dbReference>
<keyword evidence="6 8" id="KW-1133">Transmembrane helix</keyword>
<dbReference type="GO" id="GO:0008360">
    <property type="term" value="P:regulation of cell shape"/>
    <property type="evidence" value="ECO:0007669"/>
    <property type="project" value="UniProtKB-KW"/>
</dbReference>
<reference evidence="9" key="2">
    <citation type="journal article" date="2021" name="Microbiome">
        <title>Successional dynamics and alternative stable states in a saline activated sludge microbial community over 9 years.</title>
        <authorList>
            <person name="Wang Y."/>
            <person name="Ye J."/>
            <person name="Ju F."/>
            <person name="Liu L."/>
            <person name="Boyd J.A."/>
            <person name="Deng Y."/>
            <person name="Parks D.H."/>
            <person name="Jiang X."/>
            <person name="Yin X."/>
            <person name="Woodcroft B.J."/>
            <person name="Tyson G.W."/>
            <person name="Hugenholtz P."/>
            <person name="Polz M.F."/>
            <person name="Zhang T."/>
        </authorList>
    </citation>
    <scope>NUCLEOTIDE SEQUENCE</scope>
    <source>
        <strain evidence="9">HKST-UBA17</strain>
    </source>
</reference>
<feature type="transmembrane region" description="Helical" evidence="8">
    <location>
        <begin position="147"/>
        <end position="167"/>
    </location>
</feature>
<evidence type="ECO:0000256" key="2">
    <source>
        <dbReference type="ARBA" id="ARBA00022475"/>
    </source>
</evidence>
<evidence type="ECO:0000256" key="6">
    <source>
        <dbReference type="ARBA" id="ARBA00022989"/>
    </source>
</evidence>
<feature type="transmembrane region" description="Helical" evidence="8">
    <location>
        <begin position="483"/>
        <end position="507"/>
    </location>
</feature>
<feature type="transmembrane region" description="Helical" evidence="8">
    <location>
        <begin position="408"/>
        <end position="427"/>
    </location>
</feature>
<feature type="transmembrane region" description="Helical" evidence="8">
    <location>
        <begin position="174"/>
        <end position="194"/>
    </location>
</feature>
<evidence type="ECO:0000256" key="8">
    <source>
        <dbReference type="SAM" id="Phobius"/>
    </source>
</evidence>